<keyword evidence="2" id="KW-0479">Metal-binding</keyword>
<keyword evidence="3" id="KW-0863">Zinc-finger</keyword>
<dbReference type="Proteomes" id="UP000289738">
    <property type="component" value="Chromosome A07"/>
</dbReference>
<evidence type="ECO:0000256" key="4">
    <source>
        <dbReference type="ARBA" id="ARBA00022833"/>
    </source>
</evidence>
<organism evidence="8 9">
    <name type="scientific">Arachis hypogaea</name>
    <name type="common">Peanut</name>
    <dbReference type="NCBI Taxonomy" id="3818"/>
    <lineage>
        <taxon>Eukaryota</taxon>
        <taxon>Viridiplantae</taxon>
        <taxon>Streptophyta</taxon>
        <taxon>Embryophyta</taxon>
        <taxon>Tracheophyta</taxon>
        <taxon>Spermatophyta</taxon>
        <taxon>Magnoliopsida</taxon>
        <taxon>eudicotyledons</taxon>
        <taxon>Gunneridae</taxon>
        <taxon>Pentapetalae</taxon>
        <taxon>rosids</taxon>
        <taxon>fabids</taxon>
        <taxon>Fabales</taxon>
        <taxon>Fabaceae</taxon>
        <taxon>Papilionoideae</taxon>
        <taxon>50 kb inversion clade</taxon>
        <taxon>dalbergioids sensu lato</taxon>
        <taxon>Dalbergieae</taxon>
        <taxon>Pterocarpus clade</taxon>
        <taxon>Arachis</taxon>
    </lineage>
</organism>
<protein>
    <recommendedName>
        <fullName evidence="10">Replication factor A C-terminal domain-containing protein</fullName>
    </recommendedName>
</protein>
<dbReference type="InterPro" id="IPR013955">
    <property type="entry name" value="Rep_factor-A_C"/>
</dbReference>
<evidence type="ECO:0000256" key="1">
    <source>
        <dbReference type="ARBA" id="ARBA00005690"/>
    </source>
</evidence>
<dbReference type="Pfam" id="PF02721">
    <property type="entry name" value="DUF223"/>
    <property type="match status" value="1"/>
</dbReference>
<comment type="similarity">
    <text evidence="1">Belongs to the replication factor A protein 1 family.</text>
</comment>
<dbReference type="SUPFAM" id="SSF50249">
    <property type="entry name" value="Nucleic acid-binding proteins"/>
    <property type="match status" value="3"/>
</dbReference>
<dbReference type="GO" id="GO:0003677">
    <property type="term" value="F:DNA binding"/>
    <property type="evidence" value="ECO:0007669"/>
    <property type="project" value="UniProtKB-KW"/>
</dbReference>
<proteinExistence type="inferred from homology"/>
<dbReference type="GO" id="GO:0008270">
    <property type="term" value="F:zinc ion binding"/>
    <property type="evidence" value="ECO:0007669"/>
    <property type="project" value="UniProtKB-KW"/>
</dbReference>
<sequence>MSEGYDMLMNVNAKKLEWKFQVYVVRIWENPNMYNQKEVNSIEMVLQDIKGERIQASINKGLFKKWRGFFEEFKIYTMSNFIVVDKMEKIKTTRNRTVVVRVENLSFSLEPFCLKPIPELLAAEKLDDSQLLDIIGEVVGKEDPRDIITSKGKETKRMVVVIVDLDNNNLDCVLFGDMVDQIVPHLENGRVEPLIVMLQFFKPSRWNDKVSVQSHFDVSKIHVNPDMKEVHDFRKSLLGSVTSNSVRISQVSGHGVQSGAAELKRGGVVVKSIEDALNSIKEGPIWTVGTIVSINAGNNDWFYKSCRKCLKKVETPIGNRYECSKCGHTHGSASLRYKVEVMAYDGTGSITMLMWDRETTQLIGRQAKQIKDEDCLEGECYPPTLDNMMDKKLLFKINVKTANINKHDQVYTITKICDDEDIENGICNSMDVSATVANLKSDNNSQCSVDVVEDSVTSLKCKIPTRRALNGDTRCTLPKN</sequence>
<feature type="domain" description="Replication factor A C-terminal" evidence="7">
    <location>
        <begin position="289"/>
        <end position="415"/>
    </location>
</feature>
<evidence type="ECO:0000259" key="7">
    <source>
        <dbReference type="Pfam" id="PF08646"/>
    </source>
</evidence>
<feature type="domain" description="Replication protein A 70 kDa DNA-binding subunit B/D first OB fold" evidence="6">
    <location>
        <begin position="4"/>
        <end position="96"/>
    </location>
</feature>
<comment type="caution">
    <text evidence="8">The sequence shown here is derived from an EMBL/GenBank/DDBJ whole genome shotgun (WGS) entry which is preliminary data.</text>
</comment>
<dbReference type="CDD" id="cd04480">
    <property type="entry name" value="RPA1_DBD_A_like"/>
    <property type="match status" value="1"/>
</dbReference>
<evidence type="ECO:0000256" key="5">
    <source>
        <dbReference type="ARBA" id="ARBA00023125"/>
    </source>
</evidence>
<dbReference type="CDD" id="cd04476">
    <property type="entry name" value="RPA1_DBD_C"/>
    <property type="match status" value="1"/>
</dbReference>
<evidence type="ECO:0008006" key="10">
    <source>
        <dbReference type="Google" id="ProtNLM"/>
    </source>
</evidence>
<dbReference type="InterPro" id="IPR003871">
    <property type="entry name" value="RFA1B/D_OB_1st"/>
</dbReference>
<gene>
    <name evidence="8" type="ORF">Ahy_A07g032470</name>
</gene>
<evidence type="ECO:0000256" key="2">
    <source>
        <dbReference type="ARBA" id="ARBA00022723"/>
    </source>
</evidence>
<name>A0A445C6Y5_ARAHY</name>
<dbReference type="InterPro" id="IPR047192">
    <property type="entry name" value="Euk_RPA1_DBD_C"/>
</dbReference>
<evidence type="ECO:0000313" key="9">
    <source>
        <dbReference type="Proteomes" id="UP000289738"/>
    </source>
</evidence>
<dbReference type="AlphaFoldDB" id="A0A445C6Y5"/>
<dbReference type="Gene3D" id="2.40.50.140">
    <property type="entry name" value="Nucleic acid-binding proteins"/>
    <property type="match status" value="3"/>
</dbReference>
<evidence type="ECO:0000313" key="8">
    <source>
        <dbReference type="EMBL" id="RYR46690.1"/>
    </source>
</evidence>
<reference evidence="8 9" key="1">
    <citation type="submission" date="2019-01" db="EMBL/GenBank/DDBJ databases">
        <title>Sequencing of cultivated peanut Arachis hypogaea provides insights into genome evolution and oil improvement.</title>
        <authorList>
            <person name="Chen X."/>
        </authorList>
    </citation>
    <scope>NUCLEOTIDE SEQUENCE [LARGE SCALE GENOMIC DNA]</scope>
    <source>
        <strain evidence="9">cv. Fuhuasheng</strain>
        <tissue evidence="8">Leaves</tissue>
    </source>
</reference>
<evidence type="ECO:0000256" key="3">
    <source>
        <dbReference type="ARBA" id="ARBA00022771"/>
    </source>
</evidence>
<accession>A0A445C6Y5</accession>
<dbReference type="PANTHER" id="PTHR47165">
    <property type="entry name" value="OS03G0429900 PROTEIN"/>
    <property type="match status" value="1"/>
</dbReference>
<dbReference type="PANTHER" id="PTHR47165:SF4">
    <property type="entry name" value="OS03G0429900 PROTEIN"/>
    <property type="match status" value="1"/>
</dbReference>
<dbReference type="EMBL" id="SDMP01000007">
    <property type="protein sequence ID" value="RYR46690.1"/>
    <property type="molecule type" value="Genomic_DNA"/>
</dbReference>
<dbReference type="CDD" id="cd04481">
    <property type="entry name" value="RPA1_DBD_B_like"/>
    <property type="match status" value="1"/>
</dbReference>
<keyword evidence="9" id="KW-1185">Reference proteome</keyword>
<evidence type="ECO:0000259" key="6">
    <source>
        <dbReference type="Pfam" id="PF02721"/>
    </source>
</evidence>
<dbReference type="Pfam" id="PF08646">
    <property type="entry name" value="Rep_fac-A_C"/>
    <property type="match status" value="1"/>
</dbReference>
<dbReference type="InterPro" id="IPR012340">
    <property type="entry name" value="NA-bd_OB-fold"/>
</dbReference>
<keyword evidence="5" id="KW-0238">DNA-binding</keyword>
<dbReference type="STRING" id="3818.A0A445C6Y5"/>
<keyword evidence="4" id="KW-0862">Zinc</keyword>